<proteinExistence type="predicted"/>
<dbReference type="PANTHER" id="PTHR45033:SF1">
    <property type="entry name" value="OXIDOREDUCTASE (EUROFUNG)"/>
    <property type="match status" value="1"/>
</dbReference>
<dbReference type="Proteomes" id="UP001465976">
    <property type="component" value="Unassembled WGS sequence"/>
</dbReference>
<dbReference type="Pfam" id="PF00107">
    <property type="entry name" value="ADH_zinc_N"/>
    <property type="match status" value="1"/>
</dbReference>
<comment type="caution">
    <text evidence="2">The sequence shown here is derived from an EMBL/GenBank/DDBJ whole genome shotgun (WGS) entry which is preliminary data.</text>
</comment>
<dbReference type="Gene3D" id="3.40.50.720">
    <property type="entry name" value="NAD(P)-binding Rossmann-like Domain"/>
    <property type="match status" value="1"/>
</dbReference>
<dbReference type="Gene3D" id="3.90.180.10">
    <property type="entry name" value="Medium-chain alcohol dehydrogenases, catalytic domain"/>
    <property type="match status" value="1"/>
</dbReference>
<name>A0ABR3F9K1_9AGAR</name>
<evidence type="ECO:0000259" key="1">
    <source>
        <dbReference type="SMART" id="SM00829"/>
    </source>
</evidence>
<dbReference type="InterPro" id="IPR013154">
    <property type="entry name" value="ADH-like_N"/>
</dbReference>
<gene>
    <name evidence="2" type="ORF">V5O48_010064</name>
</gene>
<organism evidence="2 3">
    <name type="scientific">Marasmius crinis-equi</name>
    <dbReference type="NCBI Taxonomy" id="585013"/>
    <lineage>
        <taxon>Eukaryota</taxon>
        <taxon>Fungi</taxon>
        <taxon>Dikarya</taxon>
        <taxon>Basidiomycota</taxon>
        <taxon>Agaricomycotina</taxon>
        <taxon>Agaricomycetes</taxon>
        <taxon>Agaricomycetidae</taxon>
        <taxon>Agaricales</taxon>
        <taxon>Marasmiineae</taxon>
        <taxon>Marasmiaceae</taxon>
        <taxon>Marasmius</taxon>
    </lineage>
</organism>
<reference evidence="2 3" key="1">
    <citation type="submission" date="2024-02" db="EMBL/GenBank/DDBJ databases">
        <title>A draft genome for the cacao thread blight pathogen Marasmius crinis-equi.</title>
        <authorList>
            <person name="Cohen S.P."/>
            <person name="Baruah I.K."/>
            <person name="Amoako-Attah I."/>
            <person name="Bukari Y."/>
            <person name="Meinhardt L.W."/>
            <person name="Bailey B.A."/>
        </authorList>
    </citation>
    <scope>NUCLEOTIDE SEQUENCE [LARGE SCALE GENOMIC DNA]</scope>
    <source>
        <strain evidence="2 3">GH-76</strain>
    </source>
</reference>
<dbReference type="SMART" id="SM00829">
    <property type="entry name" value="PKS_ER"/>
    <property type="match status" value="1"/>
</dbReference>
<dbReference type="Pfam" id="PF08240">
    <property type="entry name" value="ADH_N"/>
    <property type="match status" value="1"/>
</dbReference>
<dbReference type="PANTHER" id="PTHR45033">
    <property type="match status" value="1"/>
</dbReference>
<dbReference type="InterPro" id="IPR036291">
    <property type="entry name" value="NAD(P)-bd_dom_sf"/>
</dbReference>
<dbReference type="InterPro" id="IPR052711">
    <property type="entry name" value="Zinc_ADH-like"/>
</dbReference>
<dbReference type="SUPFAM" id="SSF51735">
    <property type="entry name" value="NAD(P)-binding Rossmann-fold domains"/>
    <property type="match status" value="1"/>
</dbReference>
<sequence>MSLFPVSDMKQWVTDQDGLEKLRLVDVSPPEEPREGEVLVKINCVSLNFRDTEAPTSVIMGLYGHHKSMLQGMNGLVPCSDMCGTITRVGGGNIQGLKEGDRVMATFNQSHLTGQVTEKDMGTGLGFPLQGVLTEQRVFPATGLVKVPDYLSDEEASCLPIAAVTAWMSINSFEPIGRPLAGKNKVVVFQGTGGVAIAGLLTAKALGMTAVITSSSDAKLERARQLGADHTINYKTNPEWQKTVLELTNGRGADVVFETGGAGTLAKSFECVAFGGLISCIGYLSGKEDAPGSRVNTNVLALQRNVTLKGILNGPKDRFEEMLKLYEEKQVKPVVDRVFEFGQAKEALQYLFSGGHFGKVVIKVP</sequence>
<dbReference type="SUPFAM" id="SSF50129">
    <property type="entry name" value="GroES-like"/>
    <property type="match status" value="1"/>
</dbReference>
<accession>A0ABR3F9K1</accession>
<evidence type="ECO:0000313" key="2">
    <source>
        <dbReference type="EMBL" id="KAL0571902.1"/>
    </source>
</evidence>
<protein>
    <recommendedName>
        <fullName evidence="1">Enoyl reductase (ER) domain-containing protein</fullName>
    </recommendedName>
</protein>
<dbReference type="CDD" id="cd08276">
    <property type="entry name" value="MDR7"/>
    <property type="match status" value="1"/>
</dbReference>
<dbReference type="EMBL" id="JBAHYK010000700">
    <property type="protein sequence ID" value="KAL0571902.1"/>
    <property type="molecule type" value="Genomic_DNA"/>
</dbReference>
<dbReference type="InterPro" id="IPR020843">
    <property type="entry name" value="ER"/>
</dbReference>
<evidence type="ECO:0000313" key="3">
    <source>
        <dbReference type="Proteomes" id="UP001465976"/>
    </source>
</evidence>
<dbReference type="InterPro" id="IPR011032">
    <property type="entry name" value="GroES-like_sf"/>
</dbReference>
<dbReference type="InterPro" id="IPR013149">
    <property type="entry name" value="ADH-like_C"/>
</dbReference>
<feature type="domain" description="Enoyl reductase (ER)" evidence="1">
    <location>
        <begin position="18"/>
        <end position="362"/>
    </location>
</feature>
<keyword evidence="3" id="KW-1185">Reference proteome</keyword>